<feature type="region of interest" description="Disordered" evidence="2">
    <location>
        <begin position="36"/>
        <end position="74"/>
    </location>
</feature>
<evidence type="ECO:0000313" key="5">
    <source>
        <dbReference type="EMBL" id="JAG57329.1"/>
    </source>
</evidence>
<evidence type="ECO:0000313" key="4">
    <source>
        <dbReference type="EMBL" id="JAG10306.1"/>
    </source>
</evidence>
<proteinExistence type="predicted"/>
<organism evidence="4">
    <name type="scientific">Lygus hesperus</name>
    <name type="common">Western plant bug</name>
    <dbReference type="NCBI Taxonomy" id="30085"/>
    <lineage>
        <taxon>Eukaryota</taxon>
        <taxon>Metazoa</taxon>
        <taxon>Ecdysozoa</taxon>
        <taxon>Arthropoda</taxon>
        <taxon>Hexapoda</taxon>
        <taxon>Insecta</taxon>
        <taxon>Pterygota</taxon>
        <taxon>Neoptera</taxon>
        <taxon>Paraneoptera</taxon>
        <taxon>Hemiptera</taxon>
        <taxon>Heteroptera</taxon>
        <taxon>Panheteroptera</taxon>
        <taxon>Cimicomorpha</taxon>
        <taxon>Miridae</taxon>
        <taxon>Mirini</taxon>
        <taxon>Lygus</taxon>
    </lineage>
</organism>
<keyword evidence="1" id="KW-0539">Nucleus</keyword>
<evidence type="ECO:0000256" key="2">
    <source>
        <dbReference type="SAM" id="MobiDB-lite"/>
    </source>
</evidence>
<feature type="domain" description="BESS" evidence="3">
    <location>
        <begin position="79"/>
        <end position="118"/>
    </location>
</feature>
<reference evidence="4" key="2">
    <citation type="submission" date="2014-07" db="EMBL/GenBank/DDBJ databases">
        <authorList>
            <person name="Hull J."/>
        </authorList>
    </citation>
    <scope>NUCLEOTIDE SEQUENCE</scope>
</reference>
<dbReference type="EMBL" id="GBHO01033298">
    <property type="protein sequence ID" value="JAG10306.1"/>
    <property type="molecule type" value="Transcribed_RNA"/>
</dbReference>
<evidence type="ECO:0000256" key="1">
    <source>
        <dbReference type="PROSITE-ProRule" id="PRU00371"/>
    </source>
</evidence>
<comment type="subcellular location">
    <subcellularLocation>
        <location evidence="1">Nucleus</location>
    </subcellularLocation>
</comment>
<dbReference type="EMBL" id="GBRD01008492">
    <property type="protein sequence ID" value="JAG57329.1"/>
    <property type="molecule type" value="Transcribed_RNA"/>
</dbReference>
<name>A0A0A9WSA2_LYGHE</name>
<accession>A0A0A9WSA2</accession>
<protein>
    <recommendedName>
        <fullName evidence="3">BESS domain-containing protein</fullName>
    </recommendedName>
</protein>
<dbReference type="AlphaFoldDB" id="A0A0A9WSA2"/>
<reference evidence="5" key="3">
    <citation type="submission" date="2014-09" db="EMBL/GenBank/DDBJ databases">
        <authorList>
            <person name="Magalhaes I.L.F."/>
            <person name="Oliveira U."/>
            <person name="Santos F.R."/>
            <person name="Vidigal T.H.D.A."/>
            <person name="Brescovit A.D."/>
            <person name="Santos A.J."/>
        </authorList>
    </citation>
    <scope>NUCLEOTIDE SEQUENCE</scope>
</reference>
<dbReference type="PROSITE" id="PS51031">
    <property type="entry name" value="BESS"/>
    <property type="match status" value="1"/>
</dbReference>
<dbReference type="InterPro" id="IPR004210">
    <property type="entry name" value="BESS_motif"/>
</dbReference>
<reference evidence="4" key="1">
    <citation type="journal article" date="2014" name="PLoS ONE">
        <title>Transcriptome-Based Identification of ABC Transporters in the Western Tarnished Plant Bug Lygus hesperus.</title>
        <authorList>
            <person name="Hull J.J."/>
            <person name="Chaney K."/>
            <person name="Geib S.M."/>
            <person name="Fabrick J.A."/>
            <person name="Brent C.S."/>
            <person name="Walsh D."/>
            <person name="Lavine L.C."/>
        </authorList>
    </citation>
    <scope>NUCLEOTIDE SEQUENCE</scope>
</reference>
<dbReference type="GO" id="GO:0003677">
    <property type="term" value="F:DNA binding"/>
    <property type="evidence" value="ECO:0007669"/>
    <property type="project" value="InterPro"/>
</dbReference>
<dbReference type="GO" id="GO:0005634">
    <property type="term" value="C:nucleus"/>
    <property type="evidence" value="ECO:0007669"/>
    <property type="project" value="UniProtKB-SubCell"/>
</dbReference>
<evidence type="ECO:0000259" key="3">
    <source>
        <dbReference type="PROSITE" id="PS51031"/>
    </source>
</evidence>
<gene>
    <name evidence="4" type="ORF">CM83_4733</name>
</gene>
<sequence length="137" mass="15437">MDCSEEYAEDVSEYILPLTDKIVSSENPDNAIVRQEVGDPLITEPDPSSNTSDSEHGLDELSPSRLKKVPEKAEFDDENDDTIRYFKSLMPYIKGMTTVQKLMLRAEFNAAVMKVQAKKPPTLEECDSKLDARPKLL</sequence>